<reference evidence="1 2" key="1">
    <citation type="journal article" date="2022" name="DNA Res.">
        <title>Chromosomal-level genome assembly of the orchid tree Bauhinia variegata (Leguminosae; Cercidoideae) supports the allotetraploid origin hypothesis of Bauhinia.</title>
        <authorList>
            <person name="Zhong Y."/>
            <person name="Chen Y."/>
            <person name="Zheng D."/>
            <person name="Pang J."/>
            <person name="Liu Y."/>
            <person name="Luo S."/>
            <person name="Meng S."/>
            <person name="Qian L."/>
            <person name="Wei D."/>
            <person name="Dai S."/>
            <person name="Zhou R."/>
        </authorList>
    </citation>
    <scope>NUCLEOTIDE SEQUENCE [LARGE SCALE GENOMIC DNA]</scope>
    <source>
        <strain evidence="1">BV-YZ2020</strain>
    </source>
</reference>
<dbReference type="Proteomes" id="UP000828941">
    <property type="component" value="Chromosome 3"/>
</dbReference>
<evidence type="ECO:0000313" key="2">
    <source>
        <dbReference type="Proteomes" id="UP000828941"/>
    </source>
</evidence>
<accession>A0ACB9PSG3</accession>
<evidence type="ECO:0000313" key="1">
    <source>
        <dbReference type="EMBL" id="KAI4351453.1"/>
    </source>
</evidence>
<proteinExistence type="predicted"/>
<organism evidence="1 2">
    <name type="scientific">Bauhinia variegata</name>
    <name type="common">Purple orchid tree</name>
    <name type="synonym">Phanera variegata</name>
    <dbReference type="NCBI Taxonomy" id="167791"/>
    <lineage>
        <taxon>Eukaryota</taxon>
        <taxon>Viridiplantae</taxon>
        <taxon>Streptophyta</taxon>
        <taxon>Embryophyta</taxon>
        <taxon>Tracheophyta</taxon>
        <taxon>Spermatophyta</taxon>
        <taxon>Magnoliopsida</taxon>
        <taxon>eudicotyledons</taxon>
        <taxon>Gunneridae</taxon>
        <taxon>Pentapetalae</taxon>
        <taxon>rosids</taxon>
        <taxon>fabids</taxon>
        <taxon>Fabales</taxon>
        <taxon>Fabaceae</taxon>
        <taxon>Cercidoideae</taxon>
        <taxon>Cercideae</taxon>
        <taxon>Bauhiniinae</taxon>
        <taxon>Bauhinia</taxon>
    </lineage>
</organism>
<protein>
    <submittedName>
        <fullName evidence="1">Uncharacterized protein</fullName>
    </submittedName>
</protein>
<comment type="caution">
    <text evidence="1">The sequence shown here is derived from an EMBL/GenBank/DDBJ whole genome shotgun (WGS) entry which is preliminary data.</text>
</comment>
<sequence length="86" mass="10242">MTMNTQLVEDMNAAIGDAKPLHELMDFTYMFTTDGIYFYKGVARRLMSFRTIWPHFDYINLLNAFYIVLLMDITYKTNKYHLSLLE</sequence>
<name>A0ACB9PSG3_BAUVA</name>
<keyword evidence="2" id="KW-1185">Reference proteome</keyword>
<gene>
    <name evidence="1" type="ORF">L6164_005822</name>
</gene>
<dbReference type="EMBL" id="CM039428">
    <property type="protein sequence ID" value="KAI4351453.1"/>
    <property type="molecule type" value="Genomic_DNA"/>
</dbReference>